<feature type="transmembrane region" description="Helical" evidence="1">
    <location>
        <begin position="44"/>
        <end position="64"/>
    </location>
</feature>
<evidence type="ECO:0000256" key="1">
    <source>
        <dbReference type="SAM" id="Phobius"/>
    </source>
</evidence>
<dbReference type="Proteomes" id="UP000316778">
    <property type="component" value="Unassembled WGS sequence"/>
</dbReference>
<gene>
    <name evidence="2" type="ORF">LX66_1834</name>
</gene>
<keyword evidence="1" id="KW-0472">Membrane</keyword>
<keyword evidence="1" id="KW-1133">Transmembrane helix</keyword>
<evidence type="ECO:0000313" key="2">
    <source>
        <dbReference type="EMBL" id="TWI87763.1"/>
    </source>
</evidence>
<accession>A0A562T2V0</accession>
<dbReference type="RefSeq" id="WP_145712159.1">
    <property type="nucleotide sequence ID" value="NZ_BAAAFY010000001.1"/>
</dbReference>
<dbReference type="EMBL" id="VLLG01000003">
    <property type="protein sequence ID" value="TWI87763.1"/>
    <property type="molecule type" value="Genomic_DNA"/>
</dbReference>
<evidence type="ECO:0000313" key="3">
    <source>
        <dbReference type="Proteomes" id="UP000316778"/>
    </source>
</evidence>
<sequence length="215" mass="24685">MNKFSFKYYPPPVLVYIVCIIISLRFGYNVLVNAALKNEFHIKIADVLSIPLLAGFVVGCLSLINRTVMWKGWLRILGLYDIRGTYIGTVTSSYHMEDNPRKPNIKLYCKLIVVQNLNGFEIKGAFYNDKKMAQQSSYFTSSSEGMKKENDGSLRIHYFYSNKGDQLHPDNKKYGLNNHDGVCVLSYDPQTKQMEGYYFNHERASHGKLVLKLSK</sequence>
<organism evidence="2 3">
    <name type="scientific">Chitinophaga japonensis</name>
    <name type="common">Flexibacter japonensis</name>
    <dbReference type="NCBI Taxonomy" id="104662"/>
    <lineage>
        <taxon>Bacteria</taxon>
        <taxon>Pseudomonadati</taxon>
        <taxon>Bacteroidota</taxon>
        <taxon>Chitinophagia</taxon>
        <taxon>Chitinophagales</taxon>
        <taxon>Chitinophagaceae</taxon>
        <taxon>Chitinophaga</taxon>
    </lineage>
</organism>
<name>A0A562T2V0_CHIJA</name>
<keyword evidence="1" id="KW-0812">Transmembrane</keyword>
<keyword evidence="3" id="KW-1185">Reference proteome</keyword>
<protein>
    <submittedName>
        <fullName evidence="2">Uncharacterized protein</fullName>
    </submittedName>
</protein>
<reference evidence="2 3" key="1">
    <citation type="journal article" date="2013" name="Stand. Genomic Sci.">
        <title>Genomic Encyclopedia of Type Strains, Phase I: The one thousand microbial genomes (KMG-I) project.</title>
        <authorList>
            <person name="Kyrpides N.C."/>
            <person name="Woyke T."/>
            <person name="Eisen J.A."/>
            <person name="Garrity G."/>
            <person name="Lilburn T.G."/>
            <person name="Beck B.J."/>
            <person name="Whitman W.B."/>
            <person name="Hugenholtz P."/>
            <person name="Klenk H.P."/>
        </authorList>
    </citation>
    <scope>NUCLEOTIDE SEQUENCE [LARGE SCALE GENOMIC DNA]</scope>
    <source>
        <strain evidence="2 3">DSM 13484</strain>
    </source>
</reference>
<proteinExistence type="predicted"/>
<dbReference type="AlphaFoldDB" id="A0A562T2V0"/>
<feature type="transmembrane region" description="Helical" evidence="1">
    <location>
        <begin position="12"/>
        <end position="32"/>
    </location>
</feature>
<comment type="caution">
    <text evidence="2">The sequence shown here is derived from an EMBL/GenBank/DDBJ whole genome shotgun (WGS) entry which is preliminary data.</text>
</comment>